<evidence type="ECO:0000256" key="3">
    <source>
        <dbReference type="SAM" id="SignalP"/>
    </source>
</evidence>
<proteinExistence type="predicted"/>
<dbReference type="InterPro" id="IPR013517">
    <property type="entry name" value="FG-GAP"/>
</dbReference>
<dbReference type="InterPro" id="IPR028994">
    <property type="entry name" value="Integrin_alpha_N"/>
</dbReference>
<evidence type="ECO:0000256" key="1">
    <source>
        <dbReference type="ARBA" id="ARBA00022729"/>
    </source>
</evidence>
<dbReference type="KEGG" id="hoh:Hoch_1055"/>
<dbReference type="PANTHER" id="PTHR36220">
    <property type="entry name" value="UNNAMED PRODUCT"/>
    <property type="match status" value="1"/>
</dbReference>
<name>D0LQT7_HALO1</name>
<evidence type="ECO:0008006" key="6">
    <source>
        <dbReference type="Google" id="ProtNLM"/>
    </source>
</evidence>
<keyword evidence="5" id="KW-1185">Reference proteome</keyword>
<feature type="chain" id="PRO_5003010800" description="FG-GAP repeat protein" evidence="3">
    <location>
        <begin position="30"/>
        <end position="666"/>
    </location>
</feature>
<dbReference type="STRING" id="502025.Hoch_1055"/>
<dbReference type="Pfam" id="PF14312">
    <property type="entry name" value="FG-GAP_2"/>
    <property type="match status" value="7"/>
</dbReference>
<reference evidence="4 5" key="1">
    <citation type="journal article" date="2010" name="Stand. Genomic Sci.">
        <title>Complete genome sequence of Haliangium ochraceum type strain (SMP-2).</title>
        <authorList>
            <consortium name="US DOE Joint Genome Institute (JGI-PGF)"/>
            <person name="Ivanova N."/>
            <person name="Daum C."/>
            <person name="Lang E."/>
            <person name="Abt B."/>
            <person name="Kopitz M."/>
            <person name="Saunders E."/>
            <person name="Lapidus A."/>
            <person name="Lucas S."/>
            <person name="Glavina Del Rio T."/>
            <person name="Nolan M."/>
            <person name="Tice H."/>
            <person name="Copeland A."/>
            <person name="Cheng J.F."/>
            <person name="Chen F."/>
            <person name="Bruce D."/>
            <person name="Goodwin L."/>
            <person name="Pitluck S."/>
            <person name="Mavromatis K."/>
            <person name="Pati A."/>
            <person name="Mikhailova N."/>
            <person name="Chen A."/>
            <person name="Palaniappan K."/>
            <person name="Land M."/>
            <person name="Hauser L."/>
            <person name="Chang Y.J."/>
            <person name="Jeffries C.D."/>
            <person name="Detter J.C."/>
            <person name="Brettin T."/>
            <person name="Rohde M."/>
            <person name="Goker M."/>
            <person name="Bristow J."/>
            <person name="Markowitz V."/>
            <person name="Eisen J.A."/>
            <person name="Hugenholtz P."/>
            <person name="Kyrpides N.C."/>
            <person name="Klenk H.P."/>
        </authorList>
    </citation>
    <scope>NUCLEOTIDE SEQUENCE [LARGE SCALE GENOMIC DNA]</scope>
    <source>
        <strain evidence="5">DSM 14365 / CIP 107738 / JCM 11303 / AJ 13395 / SMP-2</strain>
    </source>
</reference>
<sequence length="666" mass="67501">MTTKCSLGGWSRALVTCGLLAFPLTPALAQPLIQEVKLTAADGAGGDVFGSSVAVSGNTAIVGARSDDGRGSAYIYVRTGTVWTEQAKLVASDGASGDSFGFSVDLEGDTALIGAFEDDGSAGAAYVFVRSGTVWTEQAKLVAANRSSGAALGFAVALAGDTALLAAPAQDGRGAVYAFVRSGSSWSQQAEMVSNDISNGDNFGNSLALDADTALIGASGDDALGNNSGAAYVFVRTGTSWSQQAKLQASDGAANDLIGSAGTMAIDGDTALLGSPRDDAPAGIDAGSVYVFVRSGTSWLEQTKLTASDSEAGAVFGRGIALSDGTAVIGAFGVSDNGTNAGAAYLFVGGGASWSEAQKLLASDGAANDLFSELAVAVDGDTVLVGARADDDLGSSSGSAYVFAPEPLVCVSIDDDDESIDYRRGWHSRSDSAASGSGYHRRMGQANGTTPTARVRFEGTEITYHYAMSDIGGSADVYLDGVFQETVIYGAGGTGPDSPSFGFSSTYSASGNGPHTLRIDFQDGTAYVDGFEVCGPPIATSQMRKQRFATASSGVGFDASAVEFRSHTETFSASELEGLLVTRTFSVTDDDVEVSVTVEGASLAPVLTLLSPSGVSLATGISLLGGSAVGLDQPVSAPGLYQVSVILPSLIAGDLRISVAHTYAVE</sequence>
<gene>
    <name evidence="4" type="ordered locus">Hoch_1055</name>
</gene>
<keyword evidence="1 3" id="KW-0732">Signal</keyword>
<evidence type="ECO:0000256" key="2">
    <source>
        <dbReference type="SAM" id="MobiDB-lite"/>
    </source>
</evidence>
<dbReference type="Proteomes" id="UP000001880">
    <property type="component" value="Chromosome"/>
</dbReference>
<feature type="signal peptide" evidence="3">
    <location>
        <begin position="1"/>
        <end position="29"/>
    </location>
</feature>
<dbReference type="Gene3D" id="2.130.10.130">
    <property type="entry name" value="Integrin alpha, N-terminal"/>
    <property type="match status" value="3"/>
</dbReference>
<evidence type="ECO:0000313" key="4">
    <source>
        <dbReference type="EMBL" id="ACY13647.1"/>
    </source>
</evidence>
<feature type="region of interest" description="Disordered" evidence="2">
    <location>
        <begin position="427"/>
        <end position="452"/>
    </location>
</feature>
<dbReference type="EMBL" id="CP001804">
    <property type="protein sequence ID" value="ACY13647.1"/>
    <property type="molecule type" value="Genomic_DNA"/>
</dbReference>
<organism evidence="4 5">
    <name type="scientific">Haliangium ochraceum (strain DSM 14365 / JCM 11303 / SMP-2)</name>
    <dbReference type="NCBI Taxonomy" id="502025"/>
    <lineage>
        <taxon>Bacteria</taxon>
        <taxon>Pseudomonadati</taxon>
        <taxon>Myxococcota</taxon>
        <taxon>Polyangia</taxon>
        <taxon>Haliangiales</taxon>
        <taxon>Kofleriaceae</taxon>
        <taxon>Haliangium</taxon>
    </lineage>
</organism>
<evidence type="ECO:0000313" key="5">
    <source>
        <dbReference type="Proteomes" id="UP000001880"/>
    </source>
</evidence>
<dbReference type="Gene3D" id="2.60.120.260">
    <property type="entry name" value="Galactose-binding domain-like"/>
    <property type="match status" value="1"/>
</dbReference>
<dbReference type="eggNOG" id="COG3266">
    <property type="taxonomic scope" value="Bacteria"/>
</dbReference>
<dbReference type="HOGENOM" id="CLU_412045_0_0_7"/>
<accession>D0LQT7</accession>
<protein>
    <recommendedName>
        <fullName evidence="6">FG-GAP repeat protein</fullName>
    </recommendedName>
</protein>
<dbReference type="AlphaFoldDB" id="D0LQT7"/>
<dbReference type="PANTHER" id="PTHR36220:SF1">
    <property type="entry name" value="GAMMA TUBULIN COMPLEX COMPONENT C-TERMINAL DOMAIN-CONTAINING PROTEIN"/>
    <property type="match status" value="1"/>
</dbReference>